<organism evidence="9 12">
    <name type="scientific">Halopseudomonas bauzanensis</name>
    <dbReference type="NCBI Taxonomy" id="653930"/>
    <lineage>
        <taxon>Bacteria</taxon>
        <taxon>Pseudomonadati</taxon>
        <taxon>Pseudomonadota</taxon>
        <taxon>Gammaproteobacteria</taxon>
        <taxon>Pseudomonadales</taxon>
        <taxon>Pseudomonadaceae</taxon>
        <taxon>Halopseudomonas</taxon>
    </lineage>
</organism>
<evidence type="ECO:0000313" key="11">
    <source>
        <dbReference type="Proteomes" id="UP000186599"/>
    </source>
</evidence>
<evidence type="ECO:0000256" key="4">
    <source>
        <dbReference type="ARBA" id="ARBA00010662"/>
    </source>
</evidence>
<dbReference type="RefSeq" id="WP_074778151.1">
    <property type="nucleotide sequence ID" value="NZ_FOGN01000001.1"/>
</dbReference>
<dbReference type="Proteomes" id="UP000186904">
    <property type="component" value="Unassembled WGS sequence"/>
</dbReference>
<comment type="similarity">
    <text evidence="4 7">Belongs to the glucosamine/galactosamine-6-phosphate isomerase family. 6-phosphogluconolactonase subfamily.</text>
</comment>
<dbReference type="EMBL" id="FOUA01000001">
    <property type="protein sequence ID" value="SFL65808.1"/>
    <property type="molecule type" value="Genomic_DNA"/>
</dbReference>
<dbReference type="EMBL" id="FOGN01000001">
    <property type="protein sequence ID" value="SER60027.1"/>
    <property type="molecule type" value="Genomic_DNA"/>
</dbReference>
<dbReference type="CDD" id="cd01400">
    <property type="entry name" value="6PGL"/>
    <property type="match status" value="1"/>
</dbReference>
<evidence type="ECO:0000256" key="3">
    <source>
        <dbReference type="ARBA" id="ARBA00004961"/>
    </source>
</evidence>
<dbReference type="UniPathway" id="UPA00115">
    <property type="reaction ID" value="UER00409"/>
</dbReference>
<sequence>MTAEQQAVSRSLDWHAADGPEQQAEAVAKRILALLGDAIEQRGQASLALSGGRGPERFLRRLEQADFDWEKVTITQVDERWVPAEHEQSNAGLIQRCMPQVLQRATWLPTYQGQSLQSDAQYCHNMLVNLLPLDVIVLGMGPDGHTASLFPHMPKLGDYLSEQHPELCIAVPEAGERLPRLSMTAAVINRARNKMLVVSGEDKHQQLASALGAANPLALPIAAFLSPPMDIFYSP</sequence>
<dbReference type="PANTHER" id="PTHR11054">
    <property type="entry name" value="6-PHOSPHOGLUCONOLACTONASE"/>
    <property type="match status" value="1"/>
</dbReference>
<evidence type="ECO:0000313" key="10">
    <source>
        <dbReference type="EMBL" id="SFL65808.1"/>
    </source>
</evidence>
<comment type="function">
    <text evidence="2 7">Hydrolysis of 6-phosphogluconolactone to 6-phosphogluconate.</text>
</comment>
<gene>
    <name evidence="7" type="primary">pgl</name>
    <name evidence="10" type="ORF">SAMN04487855_0579</name>
    <name evidence="9" type="ORF">SAMN05216589_1047</name>
</gene>
<evidence type="ECO:0000259" key="8">
    <source>
        <dbReference type="Pfam" id="PF01182"/>
    </source>
</evidence>
<dbReference type="GO" id="GO:0017057">
    <property type="term" value="F:6-phosphogluconolactonase activity"/>
    <property type="evidence" value="ECO:0007669"/>
    <property type="project" value="UniProtKB-UniRule"/>
</dbReference>
<evidence type="ECO:0000256" key="7">
    <source>
        <dbReference type="RuleBase" id="RU365095"/>
    </source>
</evidence>
<dbReference type="InterPro" id="IPR037171">
    <property type="entry name" value="NagB/RpiA_transferase-like"/>
</dbReference>
<dbReference type="InterPro" id="IPR006148">
    <property type="entry name" value="Glc/Gal-6P_isomerase"/>
</dbReference>
<evidence type="ECO:0000256" key="2">
    <source>
        <dbReference type="ARBA" id="ARBA00002681"/>
    </source>
</evidence>
<reference evidence="11 12" key="1">
    <citation type="submission" date="2016-10" db="EMBL/GenBank/DDBJ databases">
        <authorList>
            <person name="de Groot N.N."/>
        </authorList>
    </citation>
    <scope>NUCLEOTIDE SEQUENCE [LARGE SCALE GENOMIC DNA]</scope>
    <source>
        <strain evidence="10 11">CGMCC 1.9095</strain>
        <strain evidence="9 12">DSM 22558</strain>
    </source>
</reference>
<evidence type="ECO:0000256" key="6">
    <source>
        <dbReference type="ARBA" id="ARBA00020337"/>
    </source>
</evidence>
<evidence type="ECO:0000313" key="12">
    <source>
        <dbReference type="Proteomes" id="UP000186904"/>
    </source>
</evidence>
<dbReference type="InterPro" id="IPR005900">
    <property type="entry name" value="6-phosphogluconolactonase_DevB"/>
</dbReference>
<proteinExistence type="inferred from homology"/>
<comment type="catalytic activity">
    <reaction evidence="1 7">
        <text>6-phospho-D-glucono-1,5-lactone + H2O = 6-phospho-D-gluconate + H(+)</text>
        <dbReference type="Rhea" id="RHEA:12556"/>
        <dbReference type="ChEBI" id="CHEBI:15377"/>
        <dbReference type="ChEBI" id="CHEBI:15378"/>
        <dbReference type="ChEBI" id="CHEBI:57955"/>
        <dbReference type="ChEBI" id="CHEBI:58759"/>
        <dbReference type="EC" id="3.1.1.31"/>
    </reaction>
</comment>
<dbReference type="GO" id="GO:0005975">
    <property type="term" value="P:carbohydrate metabolic process"/>
    <property type="evidence" value="ECO:0007669"/>
    <property type="project" value="UniProtKB-UniRule"/>
</dbReference>
<dbReference type="AlphaFoldDB" id="A0A1H9QHY1"/>
<dbReference type="SUPFAM" id="SSF100950">
    <property type="entry name" value="NagB/RpiA/CoA transferase-like"/>
    <property type="match status" value="1"/>
</dbReference>
<evidence type="ECO:0000256" key="1">
    <source>
        <dbReference type="ARBA" id="ARBA00000832"/>
    </source>
</evidence>
<protein>
    <recommendedName>
        <fullName evidence="6 7">6-phosphogluconolactonase</fullName>
        <shortName evidence="7">6PGL</shortName>
        <ecNumber evidence="5 7">3.1.1.31</ecNumber>
    </recommendedName>
</protein>
<evidence type="ECO:0000313" key="9">
    <source>
        <dbReference type="EMBL" id="SER60027.1"/>
    </source>
</evidence>
<dbReference type="OrthoDB" id="9810967at2"/>
<dbReference type="NCBIfam" id="TIGR01198">
    <property type="entry name" value="pgl"/>
    <property type="match status" value="1"/>
</dbReference>
<dbReference type="InterPro" id="IPR039104">
    <property type="entry name" value="6PGL"/>
</dbReference>
<dbReference type="PANTHER" id="PTHR11054:SF0">
    <property type="entry name" value="6-PHOSPHOGLUCONOLACTONASE"/>
    <property type="match status" value="1"/>
</dbReference>
<comment type="pathway">
    <text evidence="3 7">Carbohydrate degradation; pentose phosphate pathway; D-ribulose 5-phosphate from D-glucose 6-phosphate (oxidative stage): step 2/3.</text>
</comment>
<accession>A0A1H9QHY1</accession>
<dbReference type="GO" id="GO:0006098">
    <property type="term" value="P:pentose-phosphate shunt"/>
    <property type="evidence" value="ECO:0007669"/>
    <property type="project" value="UniProtKB-UniPathway"/>
</dbReference>
<dbReference type="EC" id="3.1.1.31" evidence="5 7"/>
<feature type="domain" description="Glucosamine/galactosamine-6-phosphate isomerase" evidence="8">
    <location>
        <begin position="20"/>
        <end position="224"/>
    </location>
</feature>
<dbReference type="STRING" id="653930.SAMN05216589_1047"/>
<dbReference type="Pfam" id="PF01182">
    <property type="entry name" value="Glucosamine_iso"/>
    <property type="match status" value="1"/>
</dbReference>
<name>A0A1H9QHY1_9GAMM</name>
<keyword evidence="11" id="KW-1185">Reference proteome</keyword>
<keyword evidence="7" id="KW-0378">Hydrolase</keyword>
<evidence type="ECO:0000256" key="5">
    <source>
        <dbReference type="ARBA" id="ARBA00013198"/>
    </source>
</evidence>
<dbReference type="Proteomes" id="UP000186599">
    <property type="component" value="Unassembled WGS sequence"/>
</dbReference>
<dbReference type="Gene3D" id="3.40.50.1360">
    <property type="match status" value="1"/>
</dbReference>